<accession>A0ABQ8BBU6</accession>
<sequence>MDSNGAAVFYTGELTENKPPNYGNIVESDEKQVTTPDPRWPYLNRWSSNPGIDVSTQAASELAPPHPRIVTTVEGDSCAAPLEAGSGSELVSPHPPDVPTVEVGSNASLIENAEEVTTDSTILATPAISDKEKAELSSAGSPSLPPELNVVVEKPPDRAIDPAIEQERMEKEPLGRNLSTSPPHPHLRNLQLRSLVLNFL</sequence>
<feature type="region of interest" description="Disordered" evidence="1">
    <location>
        <begin position="77"/>
        <end position="102"/>
    </location>
</feature>
<reference evidence="2 3" key="1">
    <citation type="submission" date="2021-05" db="EMBL/GenBank/DDBJ databases">
        <title>Genome Assembly of Synthetic Allotetraploid Brassica napus Reveals Homoeologous Exchanges between Subgenomes.</title>
        <authorList>
            <person name="Davis J.T."/>
        </authorList>
    </citation>
    <scope>NUCLEOTIDE SEQUENCE [LARGE SCALE GENOMIC DNA]</scope>
    <source>
        <strain evidence="3">cv. Da-Ae</strain>
        <tissue evidence="2">Seedling</tissue>
    </source>
</reference>
<evidence type="ECO:0000313" key="2">
    <source>
        <dbReference type="EMBL" id="KAH0902188.1"/>
    </source>
</evidence>
<evidence type="ECO:0000256" key="1">
    <source>
        <dbReference type="SAM" id="MobiDB-lite"/>
    </source>
</evidence>
<organism evidence="2 3">
    <name type="scientific">Brassica napus</name>
    <name type="common">Rape</name>
    <dbReference type="NCBI Taxonomy" id="3708"/>
    <lineage>
        <taxon>Eukaryota</taxon>
        <taxon>Viridiplantae</taxon>
        <taxon>Streptophyta</taxon>
        <taxon>Embryophyta</taxon>
        <taxon>Tracheophyta</taxon>
        <taxon>Spermatophyta</taxon>
        <taxon>Magnoliopsida</taxon>
        <taxon>eudicotyledons</taxon>
        <taxon>Gunneridae</taxon>
        <taxon>Pentapetalae</taxon>
        <taxon>rosids</taxon>
        <taxon>malvids</taxon>
        <taxon>Brassicales</taxon>
        <taxon>Brassicaceae</taxon>
        <taxon>Brassiceae</taxon>
        <taxon>Brassica</taxon>
    </lineage>
</organism>
<protein>
    <recommendedName>
        <fullName evidence="4">Peroxin-14</fullName>
    </recommendedName>
</protein>
<evidence type="ECO:0000313" key="3">
    <source>
        <dbReference type="Proteomes" id="UP000824890"/>
    </source>
</evidence>
<comment type="caution">
    <text evidence="2">The sequence shown here is derived from an EMBL/GenBank/DDBJ whole genome shotgun (WGS) entry which is preliminary data.</text>
</comment>
<gene>
    <name evidence="2" type="ORF">HID58_041691</name>
</gene>
<dbReference type="EMBL" id="JAGKQM010000011">
    <property type="protein sequence ID" value="KAH0902188.1"/>
    <property type="molecule type" value="Genomic_DNA"/>
</dbReference>
<keyword evidence="3" id="KW-1185">Reference proteome</keyword>
<feature type="compositionally biased region" description="Basic and acidic residues" evidence="1">
    <location>
        <begin position="154"/>
        <end position="174"/>
    </location>
</feature>
<proteinExistence type="predicted"/>
<feature type="region of interest" description="Disordered" evidence="1">
    <location>
        <begin position="125"/>
        <end position="186"/>
    </location>
</feature>
<dbReference type="Proteomes" id="UP000824890">
    <property type="component" value="Unassembled WGS sequence"/>
</dbReference>
<name>A0ABQ8BBU6_BRANA</name>
<evidence type="ECO:0008006" key="4">
    <source>
        <dbReference type="Google" id="ProtNLM"/>
    </source>
</evidence>
<feature type="region of interest" description="Disordered" evidence="1">
    <location>
        <begin position="1"/>
        <end position="41"/>
    </location>
</feature>